<evidence type="ECO:0000313" key="1">
    <source>
        <dbReference type="EMBL" id="KZM90804.1"/>
    </source>
</evidence>
<comment type="caution">
    <text evidence="1">The sequence shown here is derived from an EMBL/GenBank/DDBJ whole genome shotgun (WGS) entry which is preliminary data.</text>
</comment>
<organism evidence="1">
    <name type="scientific">Daucus carota subsp. sativus</name>
    <name type="common">Carrot</name>
    <dbReference type="NCBI Taxonomy" id="79200"/>
    <lineage>
        <taxon>Eukaryota</taxon>
        <taxon>Viridiplantae</taxon>
        <taxon>Streptophyta</taxon>
        <taxon>Embryophyta</taxon>
        <taxon>Tracheophyta</taxon>
        <taxon>Spermatophyta</taxon>
        <taxon>Magnoliopsida</taxon>
        <taxon>eudicotyledons</taxon>
        <taxon>Gunneridae</taxon>
        <taxon>Pentapetalae</taxon>
        <taxon>asterids</taxon>
        <taxon>campanulids</taxon>
        <taxon>Apiales</taxon>
        <taxon>Apiaceae</taxon>
        <taxon>Apioideae</taxon>
        <taxon>Scandiceae</taxon>
        <taxon>Daucinae</taxon>
        <taxon>Daucus</taxon>
        <taxon>Daucus sect. Daucus</taxon>
    </lineage>
</organism>
<name>A0A164VSV5_DAUCS</name>
<protein>
    <submittedName>
        <fullName evidence="1">Uncharacterized protein</fullName>
    </submittedName>
</protein>
<accession>A0A164VSV5</accession>
<reference evidence="1" key="1">
    <citation type="journal article" date="2016" name="Nat. Genet.">
        <title>A high-quality carrot genome assembly provides new insights into carotenoid accumulation and asterid genome evolution.</title>
        <authorList>
            <person name="Iorizzo M."/>
            <person name="Ellison S."/>
            <person name="Senalik D."/>
            <person name="Zeng P."/>
            <person name="Satapoomin P."/>
            <person name="Huang J."/>
            <person name="Bowman M."/>
            <person name="Iovene M."/>
            <person name="Sanseverino W."/>
            <person name="Cavagnaro P."/>
            <person name="Yildiz M."/>
            <person name="Macko-Podgorni A."/>
            <person name="Moranska E."/>
            <person name="Grzebelus E."/>
            <person name="Grzebelus D."/>
            <person name="Ashrafi H."/>
            <person name="Zheng Z."/>
            <person name="Cheng S."/>
            <person name="Spooner D."/>
            <person name="Van Deynze A."/>
            <person name="Simon P."/>
        </authorList>
    </citation>
    <scope>NUCLEOTIDE SEQUENCE [LARGE SCALE GENOMIC DNA]</scope>
    <source>
        <tissue evidence="1">Leaf</tissue>
    </source>
</reference>
<sequence>MAYDPASVNHLMSFRTDISGCKIKQNNPDVSSSLSIKEQNPVMEQYMQEARFSLEDDYIGEENLTLISGLDWKAAEHRYREPGFHTK</sequence>
<dbReference type="AlphaFoldDB" id="A0A164VSV5"/>
<dbReference type="Gramene" id="KZM90804">
    <property type="protein sequence ID" value="KZM90804"/>
    <property type="gene ID" value="DCAR_021831"/>
</dbReference>
<gene>
    <name evidence="1" type="ORF">DCAR_021831</name>
</gene>
<dbReference type="EMBL" id="LNRQ01000006">
    <property type="protein sequence ID" value="KZM90804.1"/>
    <property type="molecule type" value="Genomic_DNA"/>
</dbReference>
<proteinExistence type="predicted"/>